<dbReference type="InterPro" id="IPR001356">
    <property type="entry name" value="HD"/>
</dbReference>
<feature type="coiled-coil region" evidence="13">
    <location>
        <begin position="52"/>
        <end position="117"/>
    </location>
</feature>
<keyword evidence="6 10" id="KW-0238">DNA-binding</keyword>
<evidence type="ECO:0000256" key="1">
    <source>
        <dbReference type="ARBA" id="ARBA00004123"/>
    </source>
</evidence>
<organism evidence="17 18">
    <name type="scientific">Astyanax mexicanus</name>
    <name type="common">Blind cave fish</name>
    <name type="synonym">Astyanax fasciatus mexicanus</name>
    <dbReference type="NCBI Taxonomy" id="7994"/>
    <lineage>
        <taxon>Eukaryota</taxon>
        <taxon>Metazoa</taxon>
        <taxon>Chordata</taxon>
        <taxon>Craniata</taxon>
        <taxon>Vertebrata</taxon>
        <taxon>Euteleostomi</taxon>
        <taxon>Actinopterygii</taxon>
        <taxon>Neopterygii</taxon>
        <taxon>Teleostei</taxon>
        <taxon>Ostariophysi</taxon>
        <taxon>Characiformes</taxon>
        <taxon>Characoidei</taxon>
        <taxon>Acestrorhamphidae</taxon>
        <taxon>Acestrorhamphinae</taxon>
        <taxon>Astyanax</taxon>
    </lineage>
</organism>
<dbReference type="Pfam" id="PF00046">
    <property type="entry name" value="Homeodomain"/>
    <property type="match status" value="1"/>
</dbReference>
<keyword evidence="4 12" id="KW-0805">Transcription regulation</keyword>
<keyword evidence="3" id="KW-0677">Repeat</keyword>
<evidence type="ECO:0000256" key="4">
    <source>
        <dbReference type="ARBA" id="ARBA00023015"/>
    </source>
</evidence>
<evidence type="ECO:0000256" key="10">
    <source>
        <dbReference type="PROSITE-ProRule" id="PRU00108"/>
    </source>
</evidence>
<feature type="domain" description="CUT" evidence="16">
    <location>
        <begin position="257"/>
        <end position="344"/>
    </location>
</feature>
<evidence type="ECO:0000256" key="5">
    <source>
        <dbReference type="ARBA" id="ARBA00023054"/>
    </source>
</evidence>
<evidence type="ECO:0000259" key="15">
    <source>
        <dbReference type="PROSITE" id="PS50071"/>
    </source>
</evidence>
<evidence type="ECO:0000256" key="11">
    <source>
        <dbReference type="RuleBase" id="RU000682"/>
    </source>
</evidence>
<keyword evidence="7 10" id="KW-0371">Homeobox</keyword>
<dbReference type="AlphaFoldDB" id="A0A8T2MC81"/>
<evidence type="ECO:0000256" key="14">
    <source>
        <dbReference type="SAM" id="MobiDB-lite"/>
    </source>
</evidence>
<dbReference type="GO" id="GO:0000977">
    <property type="term" value="F:RNA polymerase II transcription regulatory region sequence-specific DNA binding"/>
    <property type="evidence" value="ECO:0007669"/>
    <property type="project" value="TreeGrafter"/>
</dbReference>
<dbReference type="PROSITE" id="PS50071">
    <property type="entry name" value="HOMEOBOX_2"/>
    <property type="match status" value="1"/>
</dbReference>
<dbReference type="SMART" id="SM00389">
    <property type="entry name" value="HOX"/>
    <property type="match status" value="1"/>
</dbReference>
<feature type="region of interest" description="Disordered" evidence="14">
    <location>
        <begin position="1"/>
        <end position="20"/>
    </location>
</feature>
<dbReference type="EMBL" id="JAICCE010000001">
    <property type="protein sequence ID" value="KAG9281669.1"/>
    <property type="molecule type" value="Genomic_DNA"/>
</dbReference>
<sequence>MKKRSEMCSDQIERSQEDTKRLKKKTFLSKHIKMSLSDVELEQMMAKRDGEIVRLREEVQRLQLTLQEAQQSTASHISRLQQQLANKMENIERLKAKLHSQQDYEKIKEELRVLKERRQASAAHFHLVSVSSPASDRAGLEIEGEEVPGDSADLCISGAEIKREVETPPTSHPSTELVRDLSNPVHTSSDHSESSRRSTPSPCPNTPSPHDLLPYLSIKSENSNTAEDCASPRADSCWTRDISNNWSSAGNALGTGMFLEGVENQITTAEIAQQVKELLQKHKIGQRVFGQFVLDRLQGSVSEILAHPKPWSKLTTRGKEPFLRMIHFLSDEQNVLVLQIIQDRLRGEQDSSLKTFGNSSSVIHSSDKHSDDAIRNILENAKKEQQSQSEGDESRVHHNQSRHDATHEDLSMGRGSEDMVRGILMQVRREIEVQKDAVDQQRRPAVDPLMSSDFQVKQEQYGKSSLSQQSPVCELLSLASPSDFVQNIIRKVKSEIGAEGFSSSCTNQSTFIPASPILHLPILDTSHKPSPGRGGGTGDGNLEISESPEMDQTGLDQLVHLDHTPLESYKENLQPPQALDGRHCVKDLSQPDADLHNGLDAKQQMLQRLELDTLSITRKVKEVLVEHNLGQRLLGEQVLGLSQGSVSDLLARPKPWKDLSVKGREPFIRMYLWLKDPQNIESLKTMKTLGQRAQTKRPFSLLSAWSDSTSQEPLLDVTAHPPEQFTMAKRPRVVLTSREKEVLSKAFQLEPYPSHHTTQRLALQLGLQPSTVTNWFYNHRSRLRRTIQDERSAPTEYSNSSFLDPLFWPCHNPNSNSSSTTPHTSMMDTGLVTIKSEPSDAEISEVRVEDTDLYWDTKYVSTGVQSCKNLKLEEEQDQRIQSSQSEDGTEDTVKKDLHLTQTLINESPFT</sequence>
<keyword evidence="8 12" id="KW-0804">Transcription</keyword>
<dbReference type="OrthoDB" id="10257567at2759"/>
<dbReference type="Gene3D" id="1.10.10.60">
    <property type="entry name" value="Homeodomain-like"/>
    <property type="match status" value="1"/>
</dbReference>
<gene>
    <name evidence="17" type="primary">CUX2</name>
    <name evidence="17" type="ORF">AMEX_G217</name>
</gene>
<evidence type="ECO:0000313" key="18">
    <source>
        <dbReference type="Proteomes" id="UP000752171"/>
    </source>
</evidence>
<dbReference type="Proteomes" id="UP000752171">
    <property type="component" value="Unassembled WGS sequence"/>
</dbReference>
<evidence type="ECO:0000259" key="16">
    <source>
        <dbReference type="PROSITE" id="PS51042"/>
    </source>
</evidence>
<feature type="compositionally biased region" description="Polar residues" evidence="14">
    <location>
        <begin position="899"/>
        <end position="910"/>
    </location>
</feature>
<dbReference type="PROSITE" id="PS00027">
    <property type="entry name" value="HOMEOBOX_1"/>
    <property type="match status" value="1"/>
</dbReference>
<evidence type="ECO:0000256" key="7">
    <source>
        <dbReference type="ARBA" id="ARBA00023155"/>
    </source>
</evidence>
<comment type="caution">
    <text evidence="17">The sequence shown here is derived from an EMBL/GenBank/DDBJ whole genome shotgun (WGS) entry which is preliminary data.</text>
</comment>
<dbReference type="Pfam" id="PF02376">
    <property type="entry name" value="CUT"/>
    <property type="match status" value="2"/>
</dbReference>
<dbReference type="FunFam" id="1.10.260.40:FF:000004">
    <property type="entry name" value="Cut-like homeobox 1a"/>
    <property type="match status" value="1"/>
</dbReference>
<dbReference type="InterPro" id="IPR017970">
    <property type="entry name" value="Homeobox_CS"/>
</dbReference>
<dbReference type="GO" id="GO:0005634">
    <property type="term" value="C:nucleus"/>
    <property type="evidence" value="ECO:0007669"/>
    <property type="project" value="UniProtKB-SubCell"/>
</dbReference>
<feature type="domain" description="CUT" evidence="16">
    <location>
        <begin position="602"/>
        <end position="689"/>
    </location>
</feature>
<evidence type="ECO:0000256" key="8">
    <source>
        <dbReference type="ARBA" id="ARBA00023163"/>
    </source>
</evidence>
<evidence type="ECO:0000256" key="3">
    <source>
        <dbReference type="ARBA" id="ARBA00022737"/>
    </source>
</evidence>
<dbReference type="SUPFAM" id="SSF47413">
    <property type="entry name" value="lambda repressor-like DNA-binding domains"/>
    <property type="match status" value="2"/>
</dbReference>
<comment type="subcellular location">
    <subcellularLocation>
        <location evidence="1 10 11">Nucleus</location>
    </subcellularLocation>
</comment>
<evidence type="ECO:0000313" key="17">
    <source>
        <dbReference type="EMBL" id="KAG9281669.1"/>
    </source>
</evidence>
<feature type="region of interest" description="Disordered" evidence="14">
    <location>
        <begin position="351"/>
        <end position="415"/>
    </location>
</feature>
<dbReference type="SMART" id="SM01109">
    <property type="entry name" value="CUT"/>
    <property type="match status" value="2"/>
</dbReference>
<evidence type="ECO:0000256" key="9">
    <source>
        <dbReference type="ARBA" id="ARBA00023242"/>
    </source>
</evidence>
<dbReference type="InterPro" id="IPR003350">
    <property type="entry name" value="CUT_dom"/>
</dbReference>
<keyword evidence="9 10" id="KW-0539">Nucleus</keyword>
<name>A0A8T2MC81_ASTMX</name>
<feature type="compositionally biased region" description="Basic and acidic residues" evidence="14">
    <location>
        <begin position="392"/>
        <end position="415"/>
    </location>
</feature>
<dbReference type="CDD" id="cd00086">
    <property type="entry name" value="homeodomain"/>
    <property type="match status" value="1"/>
</dbReference>
<comment type="similarity">
    <text evidence="2 12">Belongs to the CUT homeobox family.</text>
</comment>
<dbReference type="Gene3D" id="1.10.260.40">
    <property type="entry name" value="lambda repressor-like DNA-binding domains"/>
    <property type="match status" value="2"/>
</dbReference>
<feature type="region of interest" description="Disordered" evidence="14">
    <location>
        <begin position="524"/>
        <end position="547"/>
    </location>
</feature>
<dbReference type="GO" id="GO:0000981">
    <property type="term" value="F:DNA-binding transcription factor activity, RNA polymerase II-specific"/>
    <property type="evidence" value="ECO:0007669"/>
    <property type="project" value="InterPro"/>
</dbReference>
<evidence type="ECO:0000256" key="13">
    <source>
        <dbReference type="SAM" id="Coils"/>
    </source>
</evidence>
<dbReference type="InterPro" id="IPR010982">
    <property type="entry name" value="Lambda_DNA-bd_dom_sf"/>
</dbReference>
<feature type="region of interest" description="Disordered" evidence="14">
    <location>
        <begin position="161"/>
        <end position="214"/>
    </location>
</feature>
<evidence type="ECO:0000256" key="2">
    <source>
        <dbReference type="ARBA" id="ARBA00008190"/>
    </source>
</evidence>
<accession>A0A8T2MC81</accession>
<dbReference type="PANTHER" id="PTHR14043">
    <property type="entry name" value="CCAAT DISPLACEMENT PROTEIN-RELATED"/>
    <property type="match status" value="1"/>
</dbReference>
<feature type="compositionally biased region" description="Basic and acidic residues" evidence="14">
    <location>
        <begin position="365"/>
        <end position="385"/>
    </location>
</feature>
<dbReference type="PANTHER" id="PTHR14043:SF5">
    <property type="entry name" value="HOMEOBOX PROTEIN CUT-LIKE 2"/>
    <property type="match status" value="1"/>
</dbReference>
<evidence type="ECO:0000256" key="12">
    <source>
        <dbReference type="RuleBase" id="RU361129"/>
    </source>
</evidence>
<feature type="domain" description="Homeobox" evidence="15">
    <location>
        <begin position="726"/>
        <end position="786"/>
    </location>
</feature>
<dbReference type="SUPFAM" id="SSF46689">
    <property type="entry name" value="Homeodomain-like"/>
    <property type="match status" value="1"/>
</dbReference>
<feature type="region of interest" description="Disordered" evidence="14">
    <location>
        <begin position="874"/>
        <end position="910"/>
    </location>
</feature>
<reference evidence="17 18" key="1">
    <citation type="submission" date="2021-07" db="EMBL/GenBank/DDBJ databases">
        <authorList>
            <person name="Imarazene B."/>
            <person name="Zahm M."/>
            <person name="Klopp C."/>
            <person name="Cabau C."/>
            <person name="Beille S."/>
            <person name="Jouanno E."/>
            <person name="Castinel A."/>
            <person name="Lluch J."/>
            <person name="Gil L."/>
            <person name="Kuchtly C."/>
            <person name="Lopez Roques C."/>
            <person name="Donnadieu C."/>
            <person name="Parrinello H."/>
            <person name="Journot L."/>
            <person name="Du K."/>
            <person name="Schartl M."/>
            <person name="Retaux S."/>
            <person name="Guiguen Y."/>
        </authorList>
    </citation>
    <scope>NUCLEOTIDE SEQUENCE [LARGE SCALE GENOMIC DNA]</scope>
    <source>
        <strain evidence="17">Pach_M1</strain>
        <tissue evidence="17">Testis</tissue>
    </source>
</reference>
<evidence type="ECO:0000256" key="6">
    <source>
        <dbReference type="ARBA" id="ARBA00023125"/>
    </source>
</evidence>
<dbReference type="InterPro" id="IPR009057">
    <property type="entry name" value="Homeodomain-like_sf"/>
</dbReference>
<proteinExistence type="inferred from homology"/>
<feature type="DNA-binding region" description="Homeobox" evidence="10">
    <location>
        <begin position="728"/>
        <end position="787"/>
    </location>
</feature>
<dbReference type="PROSITE" id="PS51042">
    <property type="entry name" value="CUT"/>
    <property type="match status" value="2"/>
</dbReference>
<keyword evidence="5 13" id="KW-0175">Coiled coil</keyword>
<protein>
    <recommendedName>
        <fullName evidence="12">DNA-binding protein SATB</fullName>
    </recommendedName>
    <alternativeName>
        <fullName evidence="12">Special AT-rich sequence-binding protein</fullName>
    </alternativeName>
</protein>